<keyword evidence="2 4" id="KW-0238">DNA-binding</keyword>
<accession>A0A318LM66</accession>
<dbReference type="InterPro" id="IPR036271">
    <property type="entry name" value="Tet_transcr_reg_TetR-rel_C_sf"/>
</dbReference>
<dbReference type="InterPro" id="IPR001647">
    <property type="entry name" value="HTH_TetR"/>
</dbReference>
<comment type="caution">
    <text evidence="6">The sequence shown here is derived from an EMBL/GenBank/DDBJ whole genome shotgun (WGS) entry which is preliminary data.</text>
</comment>
<dbReference type="InterPro" id="IPR025996">
    <property type="entry name" value="MT1864/Rv1816-like_C"/>
</dbReference>
<evidence type="ECO:0000313" key="7">
    <source>
        <dbReference type="Proteomes" id="UP000247892"/>
    </source>
</evidence>
<keyword evidence="3" id="KW-0804">Transcription</keyword>
<reference evidence="6 7" key="1">
    <citation type="submission" date="2016-07" db="EMBL/GenBank/DDBJ databases">
        <title>Draft genome sequence of Prauserella sp. YIM 121212, isolated from alkaline soil.</title>
        <authorList>
            <person name="Ruckert C."/>
            <person name="Albersmeier A."/>
            <person name="Jiang C.-L."/>
            <person name="Jiang Y."/>
            <person name="Kalinowski J."/>
            <person name="Schneider O."/>
            <person name="Winkler A."/>
            <person name="Zotchev S.B."/>
        </authorList>
    </citation>
    <scope>NUCLEOTIDE SEQUENCE [LARGE SCALE GENOMIC DNA]</scope>
    <source>
        <strain evidence="6 7">YIM 121212</strain>
    </source>
</reference>
<dbReference type="PROSITE" id="PS50977">
    <property type="entry name" value="HTH_TETR_2"/>
    <property type="match status" value="1"/>
</dbReference>
<dbReference type="InterPro" id="IPR009057">
    <property type="entry name" value="Homeodomain-like_sf"/>
</dbReference>
<dbReference type="PRINTS" id="PR00455">
    <property type="entry name" value="HTHTETR"/>
</dbReference>
<keyword evidence="7" id="KW-1185">Reference proteome</keyword>
<dbReference type="SUPFAM" id="SSF48498">
    <property type="entry name" value="Tetracyclin repressor-like, C-terminal domain"/>
    <property type="match status" value="1"/>
</dbReference>
<keyword evidence="1" id="KW-0805">Transcription regulation</keyword>
<organism evidence="6 7">
    <name type="scientific">Prauserella flavalba</name>
    <dbReference type="NCBI Taxonomy" id="1477506"/>
    <lineage>
        <taxon>Bacteria</taxon>
        <taxon>Bacillati</taxon>
        <taxon>Actinomycetota</taxon>
        <taxon>Actinomycetes</taxon>
        <taxon>Pseudonocardiales</taxon>
        <taxon>Pseudonocardiaceae</taxon>
        <taxon>Prauserella</taxon>
    </lineage>
</organism>
<evidence type="ECO:0000256" key="2">
    <source>
        <dbReference type="ARBA" id="ARBA00023125"/>
    </source>
</evidence>
<evidence type="ECO:0000256" key="1">
    <source>
        <dbReference type="ARBA" id="ARBA00023015"/>
    </source>
</evidence>
<dbReference type="Proteomes" id="UP000247892">
    <property type="component" value="Unassembled WGS sequence"/>
</dbReference>
<gene>
    <name evidence="6" type="ORF">BA062_19110</name>
</gene>
<dbReference type="EMBL" id="MASU01000007">
    <property type="protein sequence ID" value="PXY30657.1"/>
    <property type="molecule type" value="Genomic_DNA"/>
</dbReference>
<dbReference type="GO" id="GO:0000976">
    <property type="term" value="F:transcription cis-regulatory region binding"/>
    <property type="evidence" value="ECO:0007669"/>
    <property type="project" value="TreeGrafter"/>
</dbReference>
<dbReference type="SUPFAM" id="SSF46689">
    <property type="entry name" value="Homeodomain-like"/>
    <property type="match status" value="1"/>
</dbReference>
<dbReference type="Pfam" id="PF00440">
    <property type="entry name" value="TetR_N"/>
    <property type="match status" value="1"/>
</dbReference>
<dbReference type="OrthoDB" id="3173376at2"/>
<sequence>MPPGTRAALVDAAARLLDEGGPEAVTLREVGRLAGVSHNAPYKHFADKRALLGAVAARELTGLAEAFEPGRGGDAGEVLRAAMHHYAGWALAHPERFKLVFGRWPGDDLPELGAAAETAQARLVALVAAAQESGALPPGEPERLGSLVRALTHGAVDLALSGHIAEGGKGNAGPGQLVDDLFRYLAG</sequence>
<evidence type="ECO:0000313" key="6">
    <source>
        <dbReference type="EMBL" id="PXY30657.1"/>
    </source>
</evidence>
<dbReference type="Pfam" id="PF13305">
    <property type="entry name" value="TetR_C_33"/>
    <property type="match status" value="1"/>
</dbReference>
<dbReference type="RefSeq" id="WP_110338684.1">
    <property type="nucleotide sequence ID" value="NZ_MASU01000007.1"/>
</dbReference>
<dbReference type="PANTHER" id="PTHR30055:SF220">
    <property type="entry name" value="TETR-FAMILY REGULATORY PROTEIN"/>
    <property type="match status" value="1"/>
</dbReference>
<protein>
    <submittedName>
        <fullName evidence="6">TetR family transcriptional regulator</fullName>
    </submittedName>
</protein>
<evidence type="ECO:0000259" key="5">
    <source>
        <dbReference type="PROSITE" id="PS50977"/>
    </source>
</evidence>
<dbReference type="Gene3D" id="1.10.357.10">
    <property type="entry name" value="Tetracycline Repressor, domain 2"/>
    <property type="match status" value="1"/>
</dbReference>
<name>A0A318LM66_9PSEU</name>
<dbReference type="InterPro" id="IPR050109">
    <property type="entry name" value="HTH-type_TetR-like_transc_reg"/>
</dbReference>
<evidence type="ECO:0000256" key="4">
    <source>
        <dbReference type="PROSITE-ProRule" id="PRU00335"/>
    </source>
</evidence>
<dbReference type="GO" id="GO:0003700">
    <property type="term" value="F:DNA-binding transcription factor activity"/>
    <property type="evidence" value="ECO:0007669"/>
    <property type="project" value="TreeGrafter"/>
</dbReference>
<dbReference type="PANTHER" id="PTHR30055">
    <property type="entry name" value="HTH-TYPE TRANSCRIPTIONAL REGULATOR RUTR"/>
    <property type="match status" value="1"/>
</dbReference>
<feature type="domain" description="HTH tetR-type" evidence="5">
    <location>
        <begin position="3"/>
        <end position="63"/>
    </location>
</feature>
<feature type="DNA-binding region" description="H-T-H motif" evidence="4">
    <location>
        <begin position="26"/>
        <end position="45"/>
    </location>
</feature>
<dbReference type="AlphaFoldDB" id="A0A318LM66"/>
<proteinExistence type="predicted"/>
<evidence type="ECO:0000256" key="3">
    <source>
        <dbReference type="ARBA" id="ARBA00023163"/>
    </source>
</evidence>